<comment type="catalytic activity">
    <reaction evidence="12 14">
        <text>hydrolysis of (1-&gt;4)-alpha-D-glucosidic linkage in 4-alpha-D-[(1-&gt;4)-alpha-D-glucanosyl]n trehalose to yield trehalose and (1-&gt;4)-alpha-D-glucan.</text>
        <dbReference type="EC" id="3.2.1.141"/>
    </reaction>
</comment>
<dbReference type="Gene3D" id="1.10.10.760">
    <property type="entry name" value="E-set domains of sugar-utilizing enzymes"/>
    <property type="match status" value="1"/>
</dbReference>
<evidence type="ECO:0000256" key="10">
    <source>
        <dbReference type="ARBA" id="ARBA00032057"/>
    </source>
</evidence>
<evidence type="ECO:0000259" key="15">
    <source>
        <dbReference type="SMART" id="SM00642"/>
    </source>
</evidence>
<evidence type="ECO:0000256" key="13">
    <source>
        <dbReference type="NCBIfam" id="TIGR02402"/>
    </source>
</evidence>
<evidence type="ECO:0000256" key="8">
    <source>
        <dbReference type="ARBA" id="ARBA00023277"/>
    </source>
</evidence>
<keyword evidence="8" id="KW-0119">Carbohydrate metabolism</keyword>
<dbReference type="Pfam" id="PF00128">
    <property type="entry name" value="Alpha-amylase"/>
    <property type="match status" value="1"/>
</dbReference>
<evidence type="ECO:0000256" key="3">
    <source>
        <dbReference type="ARBA" id="ARBA00008061"/>
    </source>
</evidence>
<dbReference type="InterPro" id="IPR014756">
    <property type="entry name" value="Ig_E-set"/>
</dbReference>
<evidence type="ECO:0000256" key="11">
    <source>
        <dbReference type="ARBA" id="ARBA00033284"/>
    </source>
</evidence>
<gene>
    <name evidence="16" type="primary">treZ</name>
    <name evidence="16" type="ORF">GCM10008942_06490</name>
</gene>
<evidence type="ECO:0000313" key="17">
    <source>
        <dbReference type="Proteomes" id="UP001499951"/>
    </source>
</evidence>
<dbReference type="Gene3D" id="3.20.20.80">
    <property type="entry name" value="Glycosidases"/>
    <property type="match status" value="1"/>
</dbReference>
<evidence type="ECO:0000256" key="1">
    <source>
        <dbReference type="ARBA" id="ARBA00004496"/>
    </source>
</evidence>
<dbReference type="EC" id="3.2.1.141" evidence="4 13"/>
<reference evidence="17" key="1">
    <citation type="journal article" date="2019" name="Int. J. Syst. Evol. Microbiol.">
        <title>The Global Catalogue of Microorganisms (GCM) 10K type strain sequencing project: providing services to taxonomists for standard genome sequencing and annotation.</title>
        <authorList>
            <consortium name="The Broad Institute Genomics Platform"/>
            <consortium name="The Broad Institute Genome Sequencing Center for Infectious Disease"/>
            <person name="Wu L."/>
            <person name="Ma J."/>
        </authorList>
    </citation>
    <scope>NUCLEOTIDE SEQUENCE [LARGE SCALE GENOMIC DNA]</scope>
    <source>
        <strain evidence="17">JCM 15089</strain>
    </source>
</reference>
<feature type="domain" description="Glycosyl hydrolase family 13 catalytic" evidence="15">
    <location>
        <begin position="104"/>
        <end position="431"/>
    </location>
</feature>
<dbReference type="RefSeq" id="WP_166931908.1">
    <property type="nucleotide sequence ID" value="NZ_BAAADD010000002.1"/>
</dbReference>
<dbReference type="InterPro" id="IPR017853">
    <property type="entry name" value="GH"/>
</dbReference>
<dbReference type="PANTHER" id="PTHR43651">
    <property type="entry name" value="1,4-ALPHA-GLUCAN-BRANCHING ENZYME"/>
    <property type="match status" value="1"/>
</dbReference>
<dbReference type="SUPFAM" id="SSF51445">
    <property type="entry name" value="(Trans)glycosidases"/>
    <property type="match status" value="1"/>
</dbReference>
<organism evidence="16 17">
    <name type="scientific">Rhizomicrobium electricum</name>
    <dbReference type="NCBI Taxonomy" id="480070"/>
    <lineage>
        <taxon>Bacteria</taxon>
        <taxon>Pseudomonadati</taxon>
        <taxon>Pseudomonadota</taxon>
        <taxon>Alphaproteobacteria</taxon>
        <taxon>Micropepsales</taxon>
        <taxon>Micropepsaceae</taxon>
        <taxon>Rhizomicrobium</taxon>
    </lineage>
</organism>
<evidence type="ECO:0000256" key="2">
    <source>
        <dbReference type="ARBA" id="ARBA00005199"/>
    </source>
</evidence>
<dbReference type="InterPro" id="IPR044901">
    <property type="entry name" value="Trehalose_TreZ_E-set_sf"/>
</dbReference>
<dbReference type="Proteomes" id="UP001499951">
    <property type="component" value="Unassembled WGS sequence"/>
</dbReference>
<dbReference type="SMART" id="SM00642">
    <property type="entry name" value="Aamy"/>
    <property type="match status" value="1"/>
</dbReference>
<keyword evidence="9 14" id="KW-0326">Glycosidase</keyword>
<dbReference type="Pfam" id="PF02922">
    <property type="entry name" value="CBM_48"/>
    <property type="match status" value="1"/>
</dbReference>
<dbReference type="InterPro" id="IPR012768">
    <property type="entry name" value="Trehalose_TreZ"/>
</dbReference>
<comment type="subcellular location">
    <subcellularLocation>
        <location evidence="1">Cytoplasm</location>
    </subcellularLocation>
</comment>
<dbReference type="NCBIfam" id="TIGR02402">
    <property type="entry name" value="trehalose_TreZ"/>
    <property type="match status" value="1"/>
</dbReference>
<dbReference type="InterPro" id="IPR004193">
    <property type="entry name" value="Glyco_hydro_13_N"/>
</dbReference>
<name>A0ABP3P6U7_9PROT</name>
<evidence type="ECO:0000256" key="14">
    <source>
        <dbReference type="PIRNR" id="PIRNR006337"/>
    </source>
</evidence>
<keyword evidence="17" id="KW-1185">Reference proteome</keyword>
<dbReference type="CDD" id="cd02853">
    <property type="entry name" value="E_set_MTHase_like_N"/>
    <property type="match status" value="1"/>
</dbReference>
<dbReference type="SUPFAM" id="SSF81296">
    <property type="entry name" value="E set domains"/>
    <property type="match status" value="1"/>
</dbReference>
<evidence type="ECO:0000256" key="5">
    <source>
        <dbReference type="ARBA" id="ARBA00015938"/>
    </source>
</evidence>
<dbReference type="InterPro" id="IPR022567">
    <property type="entry name" value="DUF3459"/>
</dbReference>
<dbReference type="PANTHER" id="PTHR43651:SF11">
    <property type="entry name" value="MALTO-OLIGOSYLTREHALOSE TREHALOHYDROLASE"/>
    <property type="match status" value="1"/>
</dbReference>
<comment type="pathway">
    <text evidence="2 14">Glycan biosynthesis; trehalose biosynthesis.</text>
</comment>
<evidence type="ECO:0000256" key="6">
    <source>
        <dbReference type="ARBA" id="ARBA00022490"/>
    </source>
</evidence>
<evidence type="ECO:0000313" key="16">
    <source>
        <dbReference type="EMBL" id="GAA0560771.1"/>
    </source>
</evidence>
<comment type="caution">
    <text evidence="16">The sequence shown here is derived from an EMBL/GenBank/DDBJ whole genome shotgun (WGS) entry which is preliminary data.</text>
</comment>
<dbReference type="CDD" id="cd11325">
    <property type="entry name" value="AmyAc_GTHase"/>
    <property type="match status" value="1"/>
</dbReference>
<keyword evidence="6" id="KW-0963">Cytoplasm</keyword>
<protein>
    <recommendedName>
        <fullName evidence="5 13">Malto-oligosyltrehalose trehalohydrolase</fullName>
        <shortName evidence="14">MTHase</shortName>
        <ecNumber evidence="4 13">3.2.1.141</ecNumber>
    </recommendedName>
    <alternativeName>
        <fullName evidence="11 14">4-alpha-D-((1-&gt;4)-alpha-D-glucano)trehalose trehalohydrolase</fullName>
    </alternativeName>
    <alternativeName>
        <fullName evidence="10 14">Maltooligosyl trehalose trehalohydrolase</fullName>
    </alternativeName>
</protein>
<evidence type="ECO:0000256" key="9">
    <source>
        <dbReference type="ARBA" id="ARBA00023295"/>
    </source>
</evidence>
<evidence type="ECO:0000256" key="12">
    <source>
        <dbReference type="ARBA" id="ARBA00034013"/>
    </source>
</evidence>
<evidence type="ECO:0000256" key="7">
    <source>
        <dbReference type="ARBA" id="ARBA00022801"/>
    </source>
</evidence>
<accession>A0ABP3P6U7</accession>
<comment type="similarity">
    <text evidence="3 14">Belongs to the glycosyl hydrolase 13 family.</text>
</comment>
<sequence>MSRWGPEVRDGGTVFRLWAPAADAVLLELADAKPLSMTRSDGGWWTVRCAAGSGTRYRFHVDGVSVPDPASRRQSGDVHGWSVVERSTYEWRSQSWRPRRWEETVFYELHAGLSGGFHGVIEQLDDLRDLGITAIELMPIGDFPGRRNWGYDGVLPYAPDEAYGTPDDLRALIDEAHARGLMVFLDVVYNHFGPDGNYLPVYAPQFFRSDLKTPWGDAIDFRQEPVRRFFIDNALYWLKEFRFDGLRFDAVHAIRDNGFLEAMAREVGERFPDRHLVLENEDNDARLLETYRAQWNDDFHNTLHAMLTGEREGYYADFSERSAAKLARLLKEGFAFQGERMEHIDRRRGMPSGHLPPTAFVSFLQNHDQTGNRALGERLIELSDERALKAAVALQLLSPQIPLLFMGEERGAREPFLFFTDYNPELADAVRRGRAAEFAKFPAFASGTATVPDPNAEETYERCHLGAGDPEWRAFYRELLQLRFSLLVPRLEGTTAVSSEVLSEAAVLAQWRLGDGATLTIAANLSHDPVQVPLLRSAPVYGSAEGDMVPPCTTTVWIEAA</sequence>
<dbReference type="InterPro" id="IPR006047">
    <property type="entry name" value="GH13_cat_dom"/>
</dbReference>
<dbReference type="EMBL" id="BAAADD010000002">
    <property type="protein sequence ID" value="GAA0560771.1"/>
    <property type="molecule type" value="Genomic_DNA"/>
</dbReference>
<proteinExistence type="inferred from homology"/>
<evidence type="ECO:0000256" key="4">
    <source>
        <dbReference type="ARBA" id="ARBA00012268"/>
    </source>
</evidence>
<dbReference type="InterPro" id="IPR013783">
    <property type="entry name" value="Ig-like_fold"/>
</dbReference>
<keyword evidence="7 14" id="KW-0378">Hydrolase</keyword>
<dbReference type="PIRSF" id="PIRSF006337">
    <property type="entry name" value="Trehalose_TreZ"/>
    <property type="match status" value="1"/>
</dbReference>
<dbReference type="Pfam" id="PF11941">
    <property type="entry name" value="DUF3459"/>
    <property type="match status" value="1"/>
</dbReference>
<dbReference type="Gene3D" id="2.60.40.10">
    <property type="entry name" value="Immunoglobulins"/>
    <property type="match status" value="1"/>
</dbReference>